<dbReference type="InterPro" id="IPR008319">
    <property type="entry name" value="GyrI-like_CCH_Lin2189-like"/>
</dbReference>
<dbReference type="InterPro" id="IPR029442">
    <property type="entry name" value="GyrI-like"/>
</dbReference>
<dbReference type="EMBL" id="LJGP01000065">
    <property type="protein sequence ID" value="KWU02825.1"/>
    <property type="molecule type" value="Genomic_DNA"/>
</dbReference>
<comment type="caution">
    <text evidence="2">The sequence shown here is derived from an EMBL/GenBank/DDBJ whole genome shotgun (WGS) entry which is preliminary data.</text>
</comment>
<evidence type="ECO:0000313" key="2">
    <source>
        <dbReference type="EMBL" id="KWU02825.1"/>
    </source>
</evidence>
<feature type="domain" description="GyrI-like small molecule binding" evidence="1">
    <location>
        <begin position="18"/>
        <end position="208"/>
    </location>
</feature>
<dbReference type="PIRSF" id="PIRSF031644">
    <property type="entry name" value="UCP031644"/>
    <property type="match status" value="1"/>
</dbReference>
<dbReference type="AlphaFoldDB" id="A0A125P5Z6"/>
<dbReference type="Pfam" id="PF06445">
    <property type="entry name" value="GyrI-like"/>
    <property type="match status" value="1"/>
</dbReference>
<dbReference type="InterPro" id="IPR011256">
    <property type="entry name" value="Reg_factor_effector_dom_sf"/>
</dbReference>
<reference evidence="2 3" key="1">
    <citation type="journal article" date="2016" name="Microbiology (Mosc.)">
        <title>Comparison of Lactobacillus crispatus isolates from Lactobacillus-dominated vaginal microbiomes with isolates from microbiomes containing bacterial vaginosis-associated bacteria.</title>
        <authorList>
            <person name="Abdelmaksoud A.A."/>
            <person name="Koparde V.N."/>
            <person name="Sheth N.U."/>
            <person name="Serrano M.G."/>
            <person name="Glascock A.L."/>
            <person name="Fettweis J.M."/>
            <person name="Strauss Iii J.F."/>
            <person name="Buck G.A."/>
            <person name="Jefferson K.K."/>
        </authorList>
    </citation>
    <scope>NUCLEOTIDE SEQUENCE [LARGE SCALE GENOMIC DNA]</scope>
    <source>
        <strain evidence="2 3">VMC3</strain>
    </source>
</reference>
<accession>A0A125P5Z6</accession>
<dbReference type="SUPFAM" id="SSF55136">
    <property type="entry name" value="Probable bacterial effector-binding domain"/>
    <property type="match status" value="1"/>
</dbReference>
<evidence type="ECO:0000259" key="1">
    <source>
        <dbReference type="Pfam" id="PF06445"/>
    </source>
</evidence>
<proteinExistence type="predicted"/>
<gene>
    <name evidence="2" type="ORF">AEL95_10545</name>
</gene>
<organism evidence="2 3">
    <name type="scientific">Lactobacillus crispatus</name>
    <dbReference type="NCBI Taxonomy" id="47770"/>
    <lineage>
        <taxon>Bacteria</taxon>
        <taxon>Bacillati</taxon>
        <taxon>Bacillota</taxon>
        <taxon>Bacilli</taxon>
        <taxon>Lactobacillales</taxon>
        <taxon>Lactobacillaceae</taxon>
        <taxon>Lactobacillus</taxon>
    </lineage>
</organism>
<dbReference type="Proteomes" id="UP000067598">
    <property type="component" value="Unassembled WGS sequence"/>
</dbReference>
<evidence type="ECO:0000313" key="3">
    <source>
        <dbReference type="Proteomes" id="UP000067598"/>
    </source>
</evidence>
<protein>
    <submittedName>
        <fullName evidence="2">Transcriptional regulator</fullName>
    </submittedName>
</protein>
<dbReference type="PATRIC" id="fig|47770.28.peg.1795"/>
<name>A0A125P5Z6_9LACO</name>
<sequence>MAYDFKKEQKQFYRPGRKPEIIEIPDMQYLAVRGKGNPNSPDSEYKQSIQLLYVIAYTIKMSKKTAYKIDNYFDFVVPPLEGFWWQKGNPKIDYAHKENFEFISAIRMPDFVTKEVFNWAVEQATVKKKLDFSKVKLLSIHEGKCVQIMHVGSYDDEPASIDKMKKFVEENNLAFDYSNTRRHHEIYLSDPRRTKIENLKTVIRLPVK</sequence>
<dbReference type="RefSeq" id="WP_060462596.1">
    <property type="nucleotide sequence ID" value="NZ_AP025162.1"/>
</dbReference>
<dbReference type="Gene3D" id="3.20.80.10">
    <property type="entry name" value="Regulatory factor, effector binding domain"/>
    <property type="match status" value="1"/>
</dbReference>